<feature type="transmembrane region" description="Helical" evidence="2">
    <location>
        <begin position="100"/>
        <end position="122"/>
    </location>
</feature>
<evidence type="ECO:0000313" key="4">
    <source>
        <dbReference type="Proteomes" id="UP001219037"/>
    </source>
</evidence>
<name>A0ABY8H888_9MICC</name>
<dbReference type="Proteomes" id="UP001219037">
    <property type="component" value="Chromosome"/>
</dbReference>
<keyword evidence="2" id="KW-1133">Transmembrane helix</keyword>
<dbReference type="Pfam" id="PF14110">
    <property type="entry name" value="DUF4282"/>
    <property type="match status" value="1"/>
</dbReference>
<sequence>MTQPPQPPYEPGNNGGSGEGSEHNPYSQQSKASGFGSQGFTPTSAEAKGFFGALFDFSFQSYVTVKFAKLIYILLLLFIALWLVFGWLIASISIMSQEPVIGIGLLLLGWIPGAVMLVLARVGLEFYIAMIRTAQNTAGTRQEIEALRRELTRR</sequence>
<evidence type="ECO:0000256" key="2">
    <source>
        <dbReference type="SAM" id="Phobius"/>
    </source>
</evidence>
<feature type="transmembrane region" description="Helical" evidence="2">
    <location>
        <begin position="70"/>
        <end position="94"/>
    </location>
</feature>
<reference evidence="3 4" key="1">
    <citation type="submission" date="2023-04" db="EMBL/GenBank/DDBJ databases">
        <title>Funneling lignin-derived compounds into biodiesel using alkali-halophilic Citricoccus sp. P2.</title>
        <authorList>
            <person name="Luo C.-B."/>
        </authorList>
    </citation>
    <scope>NUCLEOTIDE SEQUENCE [LARGE SCALE GENOMIC DNA]</scope>
    <source>
        <strain evidence="3 4">P2</strain>
    </source>
</reference>
<keyword evidence="2" id="KW-0472">Membrane</keyword>
<accession>A0ABY8H888</accession>
<keyword evidence="4" id="KW-1185">Reference proteome</keyword>
<dbReference type="RefSeq" id="WP_278157995.1">
    <property type="nucleotide sequence ID" value="NZ_CP121252.1"/>
</dbReference>
<gene>
    <name evidence="3" type="ORF">P8192_01750</name>
</gene>
<protein>
    <submittedName>
        <fullName evidence="3">DUF4282 domain-containing protein</fullName>
    </submittedName>
</protein>
<keyword evidence="2" id="KW-0812">Transmembrane</keyword>
<dbReference type="EMBL" id="CP121252">
    <property type="protein sequence ID" value="WFP16873.1"/>
    <property type="molecule type" value="Genomic_DNA"/>
</dbReference>
<evidence type="ECO:0000256" key="1">
    <source>
        <dbReference type="SAM" id="MobiDB-lite"/>
    </source>
</evidence>
<evidence type="ECO:0000313" key="3">
    <source>
        <dbReference type="EMBL" id="WFP16873.1"/>
    </source>
</evidence>
<proteinExistence type="predicted"/>
<feature type="region of interest" description="Disordered" evidence="1">
    <location>
        <begin position="1"/>
        <end position="39"/>
    </location>
</feature>
<feature type="compositionally biased region" description="Pro residues" evidence="1">
    <location>
        <begin position="1"/>
        <end position="10"/>
    </location>
</feature>
<dbReference type="InterPro" id="IPR025557">
    <property type="entry name" value="DUF4282"/>
</dbReference>
<organism evidence="3 4">
    <name type="scientific">Citricoccus muralis</name>
    <dbReference type="NCBI Taxonomy" id="169134"/>
    <lineage>
        <taxon>Bacteria</taxon>
        <taxon>Bacillati</taxon>
        <taxon>Actinomycetota</taxon>
        <taxon>Actinomycetes</taxon>
        <taxon>Micrococcales</taxon>
        <taxon>Micrococcaceae</taxon>
        <taxon>Citricoccus</taxon>
    </lineage>
</organism>